<keyword evidence="3" id="KW-0786">Thiamine pyrophosphate</keyword>
<dbReference type="SUPFAM" id="SSF52922">
    <property type="entry name" value="TK C-terminal domain-like"/>
    <property type="match status" value="1"/>
</dbReference>
<evidence type="ECO:0000313" key="5">
    <source>
        <dbReference type="EMBL" id="GAH98972.1"/>
    </source>
</evidence>
<sequence>MGFGAEVVAQLQEKAFDYLDSPIIRVAAPDTPPPSAPVLERAFLPNEKDIVEAVKGLV</sequence>
<reference evidence="5" key="1">
    <citation type="journal article" date="2014" name="Front. Microbiol.">
        <title>High frequency of phylogenetically diverse reductive dehalogenase-homologous genes in deep subseafloor sedimentary metagenomes.</title>
        <authorList>
            <person name="Kawai M."/>
            <person name="Futagami T."/>
            <person name="Toyoda A."/>
            <person name="Takaki Y."/>
            <person name="Nishi S."/>
            <person name="Hori S."/>
            <person name="Arai W."/>
            <person name="Tsubouchi T."/>
            <person name="Morono Y."/>
            <person name="Uchiyama I."/>
            <person name="Ito T."/>
            <person name="Fujiyama A."/>
            <person name="Inagaki F."/>
            <person name="Takami H."/>
        </authorList>
    </citation>
    <scope>NUCLEOTIDE SEQUENCE</scope>
    <source>
        <strain evidence="5">Expedition CK06-06</strain>
    </source>
</reference>
<dbReference type="EMBL" id="BARV01000481">
    <property type="protein sequence ID" value="GAH98972.1"/>
    <property type="molecule type" value="Genomic_DNA"/>
</dbReference>
<dbReference type="GO" id="GO:0016491">
    <property type="term" value="F:oxidoreductase activity"/>
    <property type="evidence" value="ECO:0007669"/>
    <property type="project" value="UniProtKB-KW"/>
</dbReference>
<dbReference type="PANTHER" id="PTHR43257">
    <property type="entry name" value="PYRUVATE DEHYDROGENASE E1 COMPONENT BETA SUBUNIT"/>
    <property type="match status" value="1"/>
</dbReference>
<gene>
    <name evidence="5" type="ORF">S06H3_01814</name>
</gene>
<evidence type="ECO:0000256" key="2">
    <source>
        <dbReference type="ARBA" id="ARBA00023002"/>
    </source>
</evidence>
<protein>
    <recommendedName>
        <fullName evidence="4">Transketolase C-terminal domain-containing protein</fullName>
    </recommendedName>
</protein>
<accession>X1JXW9</accession>
<comment type="caution">
    <text evidence="5">The sequence shown here is derived from an EMBL/GenBank/DDBJ whole genome shotgun (WGS) entry which is preliminary data.</text>
</comment>
<dbReference type="InterPro" id="IPR009014">
    <property type="entry name" value="Transketo_C/PFOR_II"/>
</dbReference>
<dbReference type="PANTHER" id="PTHR43257:SF2">
    <property type="entry name" value="PYRUVATE DEHYDROGENASE E1 COMPONENT SUBUNIT BETA"/>
    <property type="match status" value="1"/>
</dbReference>
<feature type="domain" description="Transketolase C-terminal" evidence="4">
    <location>
        <begin position="1"/>
        <end position="50"/>
    </location>
</feature>
<keyword evidence="2" id="KW-0560">Oxidoreductase</keyword>
<comment type="cofactor">
    <cofactor evidence="1">
        <name>thiamine diphosphate</name>
        <dbReference type="ChEBI" id="CHEBI:58937"/>
    </cofactor>
</comment>
<evidence type="ECO:0000259" key="4">
    <source>
        <dbReference type="Pfam" id="PF02780"/>
    </source>
</evidence>
<evidence type="ECO:0000256" key="1">
    <source>
        <dbReference type="ARBA" id="ARBA00001964"/>
    </source>
</evidence>
<dbReference type="Pfam" id="PF02780">
    <property type="entry name" value="Transketolase_C"/>
    <property type="match status" value="1"/>
</dbReference>
<proteinExistence type="predicted"/>
<organism evidence="5">
    <name type="scientific">marine sediment metagenome</name>
    <dbReference type="NCBI Taxonomy" id="412755"/>
    <lineage>
        <taxon>unclassified sequences</taxon>
        <taxon>metagenomes</taxon>
        <taxon>ecological metagenomes</taxon>
    </lineage>
</organism>
<dbReference type="AlphaFoldDB" id="X1JXW9"/>
<dbReference type="Gene3D" id="3.40.50.920">
    <property type="match status" value="1"/>
</dbReference>
<dbReference type="InterPro" id="IPR033248">
    <property type="entry name" value="Transketolase_C"/>
</dbReference>
<evidence type="ECO:0000256" key="3">
    <source>
        <dbReference type="ARBA" id="ARBA00023052"/>
    </source>
</evidence>
<name>X1JXW9_9ZZZZ</name>